<organism evidence="1 2">
    <name type="scientific">Priestia megaterium Q3</name>
    <dbReference type="NCBI Taxonomy" id="1452722"/>
    <lineage>
        <taxon>Bacteria</taxon>
        <taxon>Bacillati</taxon>
        <taxon>Bacillota</taxon>
        <taxon>Bacilli</taxon>
        <taxon>Bacillales</taxon>
        <taxon>Bacillaceae</taxon>
        <taxon>Priestia</taxon>
    </lineage>
</organism>
<evidence type="ECO:0000313" key="2">
    <source>
        <dbReference type="Proteomes" id="UP000036410"/>
    </source>
</evidence>
<evidence type="ECO:0000313" key="1">
    <source>
        <dbReference type="EMBL" id="AKP76410.1"/>
    </source>
</evidence>
<dbReference type="AlphaFoldDB" id="A0A806TEF4"/>
<name>A0A806TEF4_PRIMG</name>
<reference evidence="1 2" key="1">
    <citation type="submission" date="2015-01" db="EMBL/GenBank/DDBJ databases">
        <title>Genome sequence of bacillus megaterium Q3.</title>
        <authorList>
            <person name="Wang Y."/>
            <person name="Luo K."/>
            <person name="Bai L."/>
            <person name="Luo F."/>
        </authorList>
    </citation>
    <scope>NUCLEOTIDE SEQUENCE [LARGE SCALE GENOMIC DNA]</scope>
    <source>
        <strain evidence="1 2">Q3</strain>
    </source>
</reference>
<gene>
    <name evidence="1" type="ORF">AS52_01445</name>
</gene>
<proteinExistence type="predicted"/>
<accession>A0A806TEF4</accession>
<sequence>MSSFHCCATCQHFQSIKLDKGMKYQCKRLGYETRPAYQFTCWEPKEVVKKLMEKRNQKDIDT</sequence>
<dbReference type="EMBL" id="CP010586">
    <property type="protein sequence ID" value="AKP76410.1"/>
    <property type="molecule type" value="Genomic_DNA"/>
</dbReference>
<dbReference type="GeneID" id="48012043"/>
<dbReference type="RefSeq" id="WP_028414062.1">
    <property type="nucleotide sequence ID" value="NZ_CP010586.1"/>
</dbReference>
<protein>
    <submittedName>
        <fullName evidence="1">Uncharacterized protein</fullName>
    </submittedName>
</protein>
<dbReference type="Proteomes" id="UP000036410">
    <property type="component" value="Chromosome"/>
</dbReference>